<sequence>MSSTEKQSPDITTLENHSPVPPVLKDTVTQGPTTPATSTTPAAPADDEITTLENHSPAPPALGLGGGK</sequence>
<feature type="compositionally biased region" description="Low complexity" evidence="1">
    <location>
        <begin position="32"/>
        <end position="44"/>
    </location>
</feature>
<gene>
    <name evidence="2" type="ORF">Saso_33130</name>
</gene>
<feature type="region of interest" description="Disordered" evidence="1">
    <location>
        <begin position="1"/>
        <end position="68"/>
    </location>
</feature>
<evidence type="ECO:0000313" key="3">
    <source>
        <dbReference type="Proteomes" id="UP000649259"/>
    </source>
</evidence>
<evidence type="ECO:0000256" key="1">
    <source>
        <dbReference type="SAM" id="MobiDB-lite"/>
    </source>
</evidence>
<accession>A0ABQ3S0N3</accession>
<dbReference type="RefSeq" id="WP_189920985.1">
    <property type="nucleotide sequence ID" value="NZ_BMSI01000004.1"/>
</dbReference>
<protein>
    <recommendedName>
        <fullName evidence="4">Sigma-like protein</fullName>
    </recommendedName>
</protein>
<proteinExistence type="predicted"/>
<organism evidence="2 3">
    <name type="scientific">Streptomyces asoensis</name>
    <dbReference type="NCBI Taxonomy" id="249586"/>
    <lineage>
        <taxon>Bacteria</taxon>
        <taxon>Bacillati</taxon>
        <taxon>Actinomycetota</taxon>
        <taxon>Actinomycetes</taxon>
        <taxon>Kitasatosporales</taxon>
        <taxon>Streptomycetaceae</taxon>
        <taxon>Streptomyces</taxon>
    </lineage>
</organism>
<dbReference type="EMBL" id="BNEB01000003">
    <property type="protein sequence ID" value="GHI61663.1"/>
    <property type="molecule type" value="Genomic_DNA"/>
</dbReference>
<dbReference type="GeneID" id="91471189"/>
<feature type="compositionally biased region" description="Polar residues" evidence="1">
    <location>
        <begin position="1"/>
        <end position="16"/>
    </location>
</feature>
<dbReference type="Proteomes" id="UP000649259">
    <property type="component" value="Unassembled WGS sequence"/>
</dbReference>
<comment type="caution">
    <text evidence="2">The sequence shown here is derived from an EMBL/GenBank/DDBJ whole genome shotgun (WGS) entry which is preliminary data.</text>
</comment>
<name>A0ABQ3S0N3_9ACTN</name>
<reference evidence="3" key="1">
    <citation type="submission" date="2023-07" db="EMBL/GenBank/DDBJ databases">
        <title>Whole genome shotgun sequence of Streptomyces cacaoi subsp. asoensis NBRC 13813.</title>
        <authorList>
            <person name="Komaki H."/>
            <person name="Tamura T."/>
        </authorList>
    </citation>
    <scope>NUCLEOTIDE SEQUENCE [LARGE SCALE GENOMIC DNA]</scope>
    <source>
        <strain evidence="3">NBRC 13813</strain>
    </source>
</reference>
<evidence type="ECO:0008006" key="4">
    <source>
        <dbReference type="Google" id="ProtNLM"/>
    </source>
</evidence>
<evidence type="ECO:0000313" key="2">
    <source>
        <dbReference type="EMBL" id="GHI61663.1"/>
    </source>
</evidence>
<keyword evidence="3" id="KW-1185">Reference proteome</keyword>